<dbReference type="GO" id="GO:0006865">
    <property type="term" value="P:amino acid transport"/>
    <property type="evidence" value="ECO:0007669"/>
    <property type="project" value="UniProtKB-KW"/>
</dbReference>
<feature type="transmembrane region" description="Helical" evidence="9">
    <location>
        <begin position="86"/>
        <end position="114"/>
    </location>
</feature>
<evidence type="ECO:0000256" key="3">
    <source>
        <dbReference type="ARBA" id="ARBA00022448"/>
    </source>
</evidence>
<dbReference type="InterPro" id="IPR004840">
    <property type="entry name" value="Amino_acid_permease_CS"/>
</dbReference>
<evidence type="ECO:0000259" key="10">
    <source>
        <dbReference type="Pfam" id="PF00324"/>
    </source>
</evidence>
<dbReference type="GO" id="GO:0005886">
    <property type="term" value="C:plasma membrane"/>
    <property type="evidence" value="ECO:0007669"/>
    <property type="project" value="UniProtKB-SubCell"/>
</dbReference>
<accession>A0A2V1JZZ5</accession>
<evidence type="ECO:0000313" key="11">
    <source>
        <dbReference type="EMBL" id="PWF24461.1"/>
    </source>
</evidence>
<feature type="transmembrane region" description="Helical" evidence="9">
    <location>
        <begin position="243"/>
        <end position="262"/>
    </location>
</feature>
<feature type="transmembrane region" description="Helical" evidence="9">
    <location>
        <begin position="46"/>
        <end position="65"/>
    </location>
</feature>
<dbReference type="AlphaFoldDB" id="A0A2V1JZZ5"/>
<dbReference type="PANTHER" id="PTHR43495">
    <property type="entry name" value="GABA PERMEASE"/>
    <property type="match status" value="1"/>
</dbReference>
<name>A0A2V1JZZ5_9ACTO</name>
<keyword evidence="12" id="KW-1185">Reference proteome</keyword>
<evidence type="ECO:0000256" key="6">
    <source>
        <dbReference type="ARBA" id="ARBA00022970"/>
    </source>
</evidence>
<feature type="transmembrane region" description="Helical" evidence="9">
    <location>
        <begin position="274"/>
        <end position="295"/>
    </location>
</feature>
<feature type="transmembrane region" description="Helical" evidence="9">
    <location>
        <begin position="156"/>
        <end position="176"/>
    </location>
</feature>
<dbReference type="PROSITE" id="PS00218">
    <property type="entry name" value="AMINO_ACID_PERMEASE_1"/>
    <property type="match status" value="1"/>
</dbReference>
<dbReference type="Pfam" id="PF00324">
    <property type="entry name" value="AA_permease"/>
    <property type="match status" value="1"/>
</dbReference>
<comment type="caution">
    <text evidence="11">The sequence shown here is derived from an EMBL/GenBank/DDBJ whole genome shotgun (WGS) entry which is preliminary data.</text>
</comment>
<evidence type="ECO:0000256" key="2">
    <source>
        <dbReference type="ARBA" id="ARBA00008583"/>
    </source>
</evidence>
<dbReference type="PANTHER" id="PTHR43495:SF2">
    <property type="entry name" value="D-SERINE_D-ALANINE_GLYCINE TRANSPORTER"/>
    <property type="match status" value="1"/>
</dbReference>
<dbReference type="PIRSF" id="PIRSF006060">
    <property type="entry name" value="AA_transporter"/>
    <property type="match status" value="1"/>
</dbReference>
<evidence type="ECO:0000256" key="8">
    <source>
        <dbReference type="ARBA" id="ARBA00023136"/>
    </source>
</evidence>
<protein>
    <submittedName>
        <fullName evidence="11">Amino acid transporter</fullName>
    </submittedName>
</protein>
<dbReference type="EMBL" id="QETB01000007">
    <property type="protein sequence ID" value="PWF24461.1"/>
    <property type="molecule type" value="Genomic_DNA"/>
</dbReference>
<proteinExistence type="inferred from homology"/>
<feature type="domain" description="Amino acid permease/ SLC12A" evidence="10">
    <location>
        <begin position="18"/>
        <end position="447"/>
    </location>
</feature>
<comment type="subcellular location">
    <subcellularLocation>
        <location evidence="1">Cell membrane</location>
        <topology evidence="1">Multi-pass membrane protein</topology>
    </subcellularLocation>
</comment>
<organism evidence="11 12">
    <name type="scientific">Ancrocorticia populi</name>
    <dbReference type="NCBI Taxonomy" id="2175228"/>
    <lineage>
        <taxon>Bacteria</taxon>
        <taxon>Bacillati</taxon>
        <taxon>Actinomycetota</taxon>
        <taxon>Actinomycetes</taxon>
        <taxon>Actinomycetales</taxon>
        <taxon>Actinomycetaceae</taxon>
        <taxon>Ancrocorticia</taxon>
    </lineage>
</organism>
<feature type="transmembrane region" description="Helical" evidence="9">
    <location>
        <begin position="338"/>
        <end position="358"/>
    </location>
</feature>
<keyword evidence="3" id="KW-0813">Transport</keyword>
<keyword evidence="6" id="KW-0029">Amino-acid transport</keyword>
<keyword evidence="8 9" id="KW-0472">Membrane</keyword>
<gene>
    <name evidence="11" type="ORF">DD236_11440</name>
</gene>
<feature type="transmembrane region" description="Helical" evidence="9">
    <location>
        <begin position="430"/>
        <end position="447"/>
    </location>
</feature>
<evidence type="ECO:0000313" key="12">
    <source>
        <dbReference type="Proteomes" id="UP000245283"/>
    </source>
</evidence>
<keyword evidence="4" id="KW-1003">Cell membrane</keyword>
<feature type="transmembrane region" description="Helical" evidence="9">
    <location>
        <begin position="196"/>
        <end position="222"/>
    </location>
</feature>
<evidence type="ECO:0000256" key="7">
    <source>
        <dbReference type="ARBA" id="ARBA00022989"/>
    </source>
</evidence>
<dbReference type="InterPro" id="IPR004841">
    <property type="entry name" value="AA-permease/SLC12A_dom"/>
</dbReference>
<dbReference type="FunFam" id="1.20.1740.10:FF:000001">
    <property type="entry name" value="Amino acid permease"/>
    <property type="match status" value="1"/>
</dbReference>
<feature type="transmembrane region" description="Helical" evidence="9">
    <location>
        <begin position="126"/>
        <end position="144"/>
    </location>
</feature>
<feature type="transmembrane region" description="Helical" evidence="9">
    <location>
        <begin position="407"/>
        <end position="424"/>
    </location>
</feature>
<keyword evidence="7 9" id="KW-1133">Transmembrane helix</keyword>
<dbReference type="GO" id="GO:0055085">
    <property type="term" value="P:transmembrane transport"/>
    <property type="evidence" value="ECO:0007669"/>
    <property type="project" value="InterPro"/>
</dbReference>
<keyword evidence="5 9" id="KW-0812">Transmembrane</keyword>
<dbReference type="Proteomes" id="UP000245283">
    <property type="component" value="Unassembled WGS sequence"/>
</dbReference>
<evidence type="ECO:0000256" key="9">
    <source>
        <dbReference type="SAM" id="Phobius"/>
    </source>
</evidence>
<evidence type="ECO:0000256" key="5">
    <source>
        <dbReference type="ARBA" id="ARBA00022692"/>
    </source>
</evidence>
<dbReference type="Gene3D" id="1.20.1740.10">
    <property type="entry name" value="Amino acid/polyamine transporter I"/>
    <property type="match status" value="1"/>
</dbReference>
<dbReference type="OrthoDB" id="5297508at2"/>
<feature type="transmembrane region" description="Helical" evidence="9">
    <location>
        <begin position="364"/>
        <end position="387"/>
    </location>
</feature>
<evidence type="ECO:0000256" key="4">
    <source>
        <dbReference type="ARBA" id="ARBA00022475"/>
    </source>
</evidence>
<comment type="similarity">
    <text evidence="2">Belongs to the amino acid-polyamine-organocation (APC) superfamily. Amino acid transporter (AAT) (TC 2.A.3.1) family.</text>
</comment>
<evidence type="ECO:0000256" key="1">
    <source>
        <dbReference type="ARBA" id="ARBA00004651"/>
    </source>
</evidence>
<feature type="transmembrane region" description="Helical" evidence="9">
    <location>
        <begin position="21"/>
        <end position="40"/>
    </location>
</feature>
<reference evidence="12" key="1">
    <citation type="submission" date="2018-05" db="EMBL/GenBank/DDBJ databases">
        <authorList>
            <person name="Li Y."/>
        </authorList>
    </citation>
    <scope>NUCLEOTIDE SEQUENCE [LARGE SCALE GENOMIC DNA]</scope>
    <source>
        <strain evidence="12">sk1b4</strain>
    </source>
</reference>
<sequence>MAQKEEDGKLRRSLSNRHIQLIAIGGAIGTGLFMGSGRSIHVAGPSIMIVYAVVGFMLFFVMRAMGELLLHNLEYKSFQDFAADILGPWAGFVVGWTYWLCWVVLGMADLIAIVDYWNFWVDNKNVAMALAVGVMLALLLMNLLTVRLFGELEFWFALIKLVAIGALVVVALFLIFTGFQHDGTYASVSHLWNHGGLFPTGFTGFVGGFQLAIFAFVGIELVGTTAAETKDPKVTLPRAINSIPVRVLLFYVVALAAIMSITPWDQVDPEHSPFVGVFNLIGLVAAAAVMNFVVLTSASSSANSGIYSTSRMMYGLARKNMAPSVFAGISRHGVPWRALVLTVGLIICSLVLTASASVMQAFTIITTVSSVLFLVVWTLILACYIVYLHRYPEAHAASVYPMPGARVMPWVVLAFFAFIIVALTQDPDTAVALAVTPIWFVILFFQWRRVRGKVVLENDDDELSAPQPL</sequence>